<dbReference type="Proteomes" id="UP000236655">
    <property type="component" value="Chromosome"/>
</dbReference>
<gene>
    <name evidence="3" type="ORF">CUN60_06310</name>
</gene>
<keyword evidence="1" id="KW-0175">Coiled coil</keyword>
<keyword evidence="2" id="KW-0812">Transmembrane</keyword>
<dbReference type="EMBL" id="CP024847">
    <property type="protein sequence ID" value="AUR51924.1"/>
    <property type="molecule type" value="Genomic_DNA"/>
</dbReference>
<reference evidence="4" key="1">
    <citation type="submission" date="2017-11" db="EMBL/GenBank/DDBJ databases">
        <authorList>
            <person name="Chan K.G."/>
            <person name="Lee L.S."/>
        </authorList>
    </citation>
    <scope>NUCLEOTIDE SEQUENCE [LARGE SCALE GENOMIC DNA]</scope>
    <source>
        <strain evidence="4">DSM 100970</strain>
    </source>
</reference>
<evidence type="ECO:0000256" key="2">
    <source>
        <dbReference type="SAM" id="Phobius"/>
    </source>
</evidence>
<organism evidence="3 4">
    <name type="scientific">Aquella oligotrophica</name>
    <dbReference type="NCBI Taxonomy" id="2067065"/>
    <lineage>
        <taxon>Bacteria</taxon>
        <taxon>Pseudomonadati</taxon>
        <taxon>Pseudomonadota</taxon>
        <taxon>Betaproteobacteria</taxon>
        <taxon>Neisseriales</taxon>
        <taxon>Neisseriaceae</taxon>
        <taxon>Aquella</taxon>
    </lineage>
</organism>
<name>A0A2I7N632_9NEIS</name>
<feature type="coiled-coil region" evidence="1">
    <location>
        <begin position="21"/>
        <end position="48"/>
    </location>
</feature>
<evidence type="ECO:0000256" key="1">
    <source>
        <dbReference type="SAM" id="Coils"/>
    </source>
</evidence>
<evidence type="ECO:0008006" key="5">
    <source>
        <dbReference type="Google" id="ProtNLM"/>
    </source>
</evidence>
<accession>A0A2I7N632</accession>
<keyword evidence="4" id="KW-1185">Reference proteome</keyword>
<proteinExistence type="predicted"/>
<evidence type="ECO:0000313" key="4">
    <source>
        <dbReference type="Proteomes" id="UP000236655"/>
    </source>
</evidence>
<feature type="transmembrane region" description="Helical" evidence="2">
    <location>
        <begin position="86"/>
        <end position="106"/>
    </location>
</feature>
<sequence length="109" mass="12442">MSKTLSIVDYIHELKEAGFTDKQAEVQAKRLEQIIAEVKADIKQDLETKELADKGDDMLLVKRDISEAELRLTAKIEQYRYDSLKFTVWTGITVVITIGGMLAKGFHWL</sequence>
<evidence type="ECO:0000313" key="3">
    <source>
        <dbReference type="EMBL" id="AUR51924.1"/>
    </source>
</evidence>
<keyword evidence="2" id="KW-0472">Membrane</keyword>
<dbReference type="RefSeq" id="WP_102951220.1">
    <property type="nucleotide sequence ID" value="NZ_CP024847.1"/>
</dbReference>
<dbReference type="AlphaFoldDB" id="A0A2I7N632"/>
<dbReference type="KEGG" id="nba:CUN60_06310"/>
<protein>
    <recommendedName>
        <fullName evidence="5">DUF1640 domain-containing protein</fullName>
    </recommendedName>
</protein>
<keyword evidence="2" id="KW-1133">Transmembrane helix</keyword>